<feature type="domain" description="Mon2 C-terminal" evidence="8">
    <location>
        <begin position="1208"/>
        <end position="1625"/>
    </location>
</feature>
<evidence type="ECO:0000313" key="11">
    <source>
        <dbReference type="Proteomes" id="UP001642540"/>
    </source>
</evidence>
<accession>A0ABP1R5R8</accession>
<dbReference type="InterPro" id="IPR032691">
    <property type="entry name" value="Mon2/Sec7/BIG1-like_HUS"/>
</dbReference>
<gene>
    <name evidence="10" type="ORF">ODALV1_LOCUS18994</name>
</gene>
<evidence type="ECO:0000259" key="9">
    <source>
        <dbReference type="Pfam" id="PF16213"/>
    </source>
</evidence>
<dbReference type="Pfam" id="PF16213">
    <property type="entry name" value="DCB"/>
    <property type="match status" value="1"/>
</dbReference>
<organism evidence="10 11">
    <name type="scientific">Orchesella dallaii</name>
    <dbReference type="NCBI Taxonomy" id="48710"/>
    <lineage>
        <taxon>Eukaryota</taxon>
        <taxon>Metazoa</taxon>
        <taxon>Ecdysozoa</taxon>
        <taxon>Arthropoda</taxon>
        <taxon>Hexapoda</taxon>
        <taxon>Collembola</taxon>
        <taxon>Entomobryomorpha</taxon>
        <taxon>Entomobryoidea</taxon>
        <taxon>Orchesellidae</taxon>
        <taxon>Orchesellinae</taxon>
        <taxon>Orchesella</taxon>
    </lineage>
</organism>
<keyword evidence="4" id="KW-0653">Protein transport</keyword>
<dbReference type="InterPro" id="IPR032817">
    <property type="entry name" value="Mon2_C"/>
</dbReference>
<feature type="region of interest" description="Disordered" evidence="5">
    <location>
        <begin position="678"/>
        <end position="706"/>
    </location>
</feature>
<dbReference type="Pfam" id="PF09324">
    <property type="entry name" value="Sec7-like_HDS"/>
    <property type="match status" value="1"/>
</dbReference>
<feature type="domain" description="Mon2/Sec7/BIG1-like dimerisation and cyclophilin-binding" evidence="9">
    <location>
        <begin position="13"/>
        <end position="180"/>
    </location>
</feature>
<feature type="compositionally biased region" description="Low complexity" evidence="5">
    <location>
        <begin position="689"/>
        <end position="706"/>
    </location>
</feature>
<feature type="domain" description="Mon2/Sec7/BIG1-like HUS" evidence="7">
    <location>
        <begin position="193"/>
        <end position="369"/>
    </location>
</feature>
<dbReference type="InterPro" id="IPR015403">
    <property type="entry name" value="Mon2/Sec7/BIG1-like_HDS"/>
</dbReference>
<evidence type="ECO:0000259" key="6">
    <source>
        <dbReference type="Pfam" id="PF09324"/>
    </source>
</evidence>
<proteinExistence type="inferred from homology"/>
<evidence type="ECO:0000256" key="5">
    <source>
        <dbReference type="SAM" id="MobiDB-lite"/>
    </source>
</evidence>
<sequence>MATDNSASSPTNEKLIFALQNDLKTLSLETKKKHGFVKDACEEAIAKIRGAQASPNCMAYITNQALYPVIQGCDTKEPKIVKLCLHSIQKLITGGFVDVKGARSIYETVVVLLENGIEEIKVLQIVTLLLTTNNIVKGDILAKCLVLCFRLHCSRDVTTAHAAGATVRQLVSLVFERIDKDIIVTDGQLSPEATDAYSLFQDLIFLVNGEKPVWLVGISEMFRSFGLELLETVLYRFPFVFVKYDKFGLLLKERVCAMVIKLFSPNAKFKATQAQQGQTTAGDLLLDKPFYPTSVRLLRIVDILINKYYTLLVTECEIFLSLLVRFLDPDKPTWQRCLALEVLHKLITSPQHLSKFCRSYDLKPHATNICKDMVNALGAYVQSVFANPIGAMAVSLSTPTTGNAPNSGVPTNPANGPTNSANDASTIGFYFRGSLVPLVQVYQPSTPKPQLMELTDKQEPPNFATSESYGVAISFACLSDFVLSLVHIDKEIQDGQQEEAEVLKQLLSSSWPGLLAALNLLLEASIDDSITESICERLVDLATLSGKSSLQQCREATVLSLCVATLPPHYGYAVLKGTIGHGESPHPISYSEMDNGKQQVVHVGTSVVPSLALPPSLQSTPVMLTKKNLLVTHSVLRLCLESGAILLTSWLTVLTTLQHLCWVCGIVSKSSTDFIAPHPSGKGNAEGKQSSGGSLQSSGYDSQSSSINSTSGFSAGVSELSVSSSAEKLGGRKSLKGTNGSVGSSGGVMGVVVDFVSCLSHGVMRLIETSVALDDVSLHHVINALTNLSQEAMEIAYSNREPSLFAVAKLLEIGLVNLDRVEIYWRPLTNHLLEVCRHPHIRMREWGSEAITYLVKSALLHEDTEDEKVHQLLLSPLCELSSIPHNDVRSKQLMALSQILHCKGDKLKSSWPLAINILGDIYDNHSEGLVRTAFQCLQLVVTDYLPVLPCGCIPHAIDTVAKFARQKQELNVALSAIGLTWNIADFLYQNRARILENLTPDISVFPDFPGVSEIPQFDRLWLGIYQRLGELCIDERPAVRKSSGQTLFSTIAAHSSILNRFSWDSVMWQVLFPLLEAVETSWKNASCEKVDAQNSLLIHHSRNTAQKQWAETQVLVLSGIAKIFSVKRQSLLEIKDFPKAWFFFLQFMQNGAISNNEEVSLAALKSFQESLVAPQDFVEQAEPEEMWTRSWLVYCDIGRKVICDHGAHQLFLTAYVTIFQYLFPALKLKLTLDDISAVNKVFSKSLLVPLTAEGASSIIFSTSDNGVTPLQDQIYVAYDILINETDSNPQLKVLLPPVIVQLIDFGAHAVLHSANVKVIPLEGVVPNCMEFGVKCLKRSLSVLERICTEKFILESNMFSHCLKSFRPILSSRFQNAEGSWRECASQFFLAVPLMVESKPKSPEFWDELAKCAQDFLFFTGNGEWMTKKAWKDEKMDVRMVTLLKELVFTNDGFLPAPFLIEVVKIFHRGSCINEYDGINVSEREEFVRFCFSSLLEFVLKGPSNVSEIVEMQSGDDGKKIAVLALLQRFQNILLNYKDYVNHNSHIPIQSRHRLAEMNFVLRAIASLIENLKAADPSRVAGGTWEHIIGIYPDLVAIVGLPGVDASISVALRDALMAYRDLLQRPPEAKYHKN</sequence>
<dbReference type="InterPro" id="IPR016024">
    <property type="entry name" value="ARM-type_fold"/>
</dbReference>
<evidence type="ECO:0000259" key="8">
    <source>
        <dbReference type="Pfam" id="PF16206"/>
    </source>
</evidence>
<protein>
    <recommendedName>
        <fullName evidence="2">Protein MON2 homolog</fullName>
    </recommendedName>
</protein>
<feature type="domain" description="Mon2/Sec7/BIG1-like HDS" evidence="6">
    <location>
        <begin position="862"/>
        <end position="938"/>
    </location>
</feature>
<keyword evidence="3" id="KW-0813">Transport</keyword>
<evidence type="ECO:0000256" key="4">
    <source>
        <dbReference type="ARBA" id="ARBA00022927"/>
    </source>
</evidence>
<evidence type="ECO:0000313" key="10">
    <source>
        <dbReference type="EMBL" id="CAL8120469.1"/>
    </source>
</evidence>
<comment type="similarity">
    <text evidence="1">Belongs to the MON2 family.</text>
</comment>
<dbReference type="InterPro" id="IPR032629">
    <property type="entry name" value="DCB_dom"/>
</dbReference>
<dbReference type="Proteomes" id="UP001642540">
    <property type="component" value="Unassembled WGS sequence"/>
</dbReference>
<dbReference type="PANTHER" id="PTHR10663">
    <property type="entry name" value="GUANYL-NUCLEOTIDE EXCHANGE FACTOR"/>
    <property type="match status" value="1"/>
</dbReference>
<keyword evidence="11" id="KW-1185">Reference proteome</keyword>
<dbReference type="EMBL" id="CAXLJM020000062">
    <property type="protein sequence ID" value="CAL8120469.1"/>
    <property type="molecule type" value="Genomic_DNA"/>
</dbReference>
<evidence type="ECO:0000256" key="1">
    <source>
        <dbReference type="ARBA" id="ARBA00008144"/>
    </source>
</evidence>
<dbReference type="PANTHER" id="PTHR10663:SF333">
    <property type="entry name" value="PROTEIN MON2 HOMOLOG"/>
    <property type="match status" value="1"/>
</dbReference>
<reference evidence="10 11" key="1">
    <citation type="submission" date="2024-08" db="EMBL/GenBank/DDBJ databases">
        <authorList>
            <person name="Cucini C."/>
            <person name="Frati F."/>
        </authorList>
    </citation>
    <scope>NUCLEOTIDE SEQUENCE [LARGE SCALE GENOMIC DNA]</scope>
</reference>
<evidence type="ECO:0000256" key="2">
    <source>
        <dbReference type="ARBA" id="ARBA00017134"/>
    </source>
</evidence>
<dbReference type="Pfam" id="PF12783">
    <property type="entry name" value="Sec7-like_HUS"/>
    <property type="match status" value="1"/>
</dbReference>
<dbReference type="SUPFAM" id="SSF48371">
    <property type="entry name" value="ARM repeat"/>
    <property type="match status" value="1"/>
</dbReference>
<name>A0ABP1R5R8_9HEXA</name>
<dbReference type="Pfam" id="PF16206">
    <property type="entry name" value="Mon2_C"/>
    <property type="match status" value="2"/>
</dbReference>
<feature type="domain" description="Mon2 C-terminal" evidence="8">
    <location>
        <begin position="942"/>
        <end position="1176"/>
    </location>
</feature>
<evidence type="ECO:0000259" key="7">
    <source>
        <dbReference type="Pfam" id="PF12783"/>
    </source>
</evidence>
<comment type="caution">
    <text evidence="10">The sequence shown here is derived from an EMBL/GenBank/DDBJ whole genome shotgun (WGS) entry which is preliminary data.</text>
</comment>
<evidence type="ECO:0000256" key="3">
    <source>
        <dbReference type="ARBA" id="ARBA00022448"/>
    </source>
</evidence>